<evidence type="ECO:0000256" key="1">
    <source>
        <dbReference type="SAM" id="Phobius"/>
    </source>
</evidence>
<dbReference type="AlphaFoldDB" id="A0A7C8ZWR9"/>
<feature type="transmembrane region" description="Helical" evidence="1">
    <location>
        <begin position="41"/>
        <end position="68"/>
    </location>
</feature>
<accession>A0A7C8ZWR9</accession>
<name>A0A7C8ZWR9_OPUST</name>
<reference evidence="2" key="1">
    <citation type="journal article" date="2013" name="J. Plant Res.">
        <title>Effect of fungi and light on seed germination of three Opuntia species from semiarid lands of central Mexico.</title>
        <authorList>
            <person name="Delgado-Sanchez P."/>
            <person name="Jimenez-Bremont J.F."/>
            <person name="Guerrero-Gonzalez Mde L."/>
            <person name="Flores J."/>
        </authorList>
    </citation>
    <scope>NUCLEOTIDE SEQUENCE</scope>
    <source>
        <tissue evidence="2">Cladode</tissue>
    </source>
</reference>
<keyword evidence="1" id="KW-1133">Transmembrane helix</keyword>
<protein>
    <submittedName>
        <fullName evidence="2">Uncharacterized protein</fullName>
    </submittedName>
</protein>
<sequence>MSLYKSPVVDSRSSMTDIRPCHSIIGMAPQVFNGGPTPSTLLLLFFLFCVVSLLNLGLSQCSFTSFMLPGEMRSDIFPIPEVSPTCDTSGILILGFWACIWVWSKNEKLKRGSYWRFGTNDMVFSC</sequence>
<reference evidence="2" key="2">
    <citation type="submission" date="2020-07" db="EMBL/GenBank/DDBJ databases">
        <authorList>
            <person name="Vera ALvarez R."/>
            <person name="Arias-Moreno D.M."/>
            <person name="Jimenez-Jacinto V."/>
            <person name="Jimenez-Bremont J.F."/>
            <person name="Swaminathan K."/>
            <person name="Moose S.P."/>
            <person name="Guerrero-Gonzalez M.L."/>
            <person name="Marino-Ramirez L."/>
            <person name="Landsman D."/>
            <person name="Rodriguez-Kessler M."/>
            <person name="Delgado-Sanchez P."/>
        </authorList>
    </citation>
    <scope>NUCLEOTIDE SEQUENCE</scope>
    <source>
        <tissue evidence="2">Cladode</tissue>
    </source>
</reference>
<organism evidence="2">
    <name type="scientific">Opuntia streptacantha</name>
    <name type="common">Prickly pear cactus</name>
    <name type="synonym">Opuntia cardona</name>
    <dbReference type="NCBI Taxonomy" id="393608"/>
    <lineage>
        <taxon>Eukaryota</taxon>
        <taxon>Viridiplantae</taxon>
        <taxon>Streptophyta</taxon>
        <taxon>Embryophyta</taxon>
        <taxon>Tracheophyta</taxon>
        <taxon>Spermatophyta</taxon>
        <taxon>Magnoliopsida</taxon>
        <taxon>eudicotyledons</taxon>
        <taxon>Gunneridae</taxon>
        <taxon>Pentapetalae</taxon>
        <taxon>Caryophyllales</taxon>
        <taxon>Cactineae</taxon>
        <taxon>Cactaceae</taxon>
        <taxon>Opuntioideae</taxon>
        <taxon>Opuntia</taxon>
    </lineage>
</organism>
<dbReference type="EMBL" id="GISG01174944">
    <property type="protein sequence ID" value="MBA4652537.1"/>
    <property type="molecule type" value="Transcribed_RNA"/>
</dbReference>
<proteinExistence type="predicted"/>
<keyword evidence="1" id="KW-0472">Membrane</keyword>
<evidence type="ECO:0000313" key="2">
    <source>
        <dbReference type="EMBL" id="MBA4652537.1"/>
    </source>
</evidence>
<keyword evidence="1" id="KW-0812">Transmembrane</keyword>